<comment type="subunit">
    <text evidence="5">Binds ribosomal protein uS19.</text>
</comment>
<keyword evidence="1 5" id="KW-0963">Cytoplasm</keyword>
<comment type="caution">
    <text evidence="8">The sequence shown here is derived from an EMBL/GenBank/DDBJ whole genome shotgun (WGS) entry which is preliminary data.</text>
</comment>
<comment type="function">
    <text evidence="5">An accessory protein needed during the final step in the assembly of 30S ribosomal subunit, possibly for assembly of the head region. Essential for efficient processing of 16S rRNA. May be needed both before and after RbfA during the maturation of 16S rRNA. It has affinity for free ribosomal 30S subunits but not for 70S ribosomes.</text>
</comment>
<dbReference type="Pfam" id="PF01782">
    <property type="entry name" value="RimM"/>
    <property type="match status" value="1"/>
</dbReference>
<name>A0ABW5SGL5_9FLAO</name>
<dbReference type="PANTHER" id="PTHR33692">
    <property type="entry name" value="RIBOSOME MATURATION FACTOR RIMM"/>
    <property type="match status" value="1"/>
</dbReference>
<keyword evidence="9" id="KW-1185">Reference proteome</keyword>
<evidence type="ECO:0000313" key="9">
    <source>
        <dbReference type="Proteomes" id="UP001597357"/>
    </source>
</evidence>
<dbReference type="InterPro" id="IPR009000">
    <property type="entry name" value="Transl_B-barrel_sf"/>
</dbReference>
<keyword evidence="3 5" id="KW-0698">rRNA processing</keyword>
<evidence type="ECO:0000256" key="4">
    <source>
        <dbReference type="ARBA" id="ARBA00023186"/>
    </source>
</evidence>
<protein>
    <recommendedName>
        <fullName evidence="5">Ribosome maturation factor RimM</fullName>
    </recommendedName>
</protein>
<feature type="domain" description="Ribosome maturation factor RimM PRC barrel" evidence="7">
    <location>
        <begin position="103"/>
        <end position="169"/>
    </location>
</feature>
<dbReference type="InterPro" id="IPR056792">
    <property type="entry name" value="PRC_RimM"/>
</dbReference>
<dbReference type="InterPro" id="IPR036976">
    <property type="entry name" value="RimM_N_sf"/>
</dbReference>
<evidence type="ECO:0000256" key="1">
    <source>
        <dbReference type="ARBA" id="ARBA00022490"/>
    </source>
</evidence>
<dbReference type="Pfam" id="PF24986">
    <property type="entry name" value="PRC_RimM"/>
    <property type="match status" value="1"/>
</dbReference>
<evidence type="ECO:0000259" key="7">
    <source>
        <dbReference type="Pfam" id="PF24986"/>
    </source>
</evidence>
<sequence>MRKEDCFYVGKIVSKFSFKGEVLVKLDTDDPESFLEMESILVEKHKRLIPFFIEKSSLQKSQLLRLKLEDVNNEEDADALLKKEVYLPLSFLPELKEDQFYYHEIIGFEVIDNQLGPIGKITGVNDTTAQALFEISFQGKEILVPIHDHFLKQVDKVNKKIHLETPPGLLDLYL</sequence>
<dbReference type="InterPro" id="IPR002676">
    <property type="entry name" value="RimM_N"/>
</dbReference>
<dbReference type="PANTHER" id="PTHR33692:SF1">
    <property type="entry name" value="RIBOSOME MATURATION FACTOR RIMM"/>
    <property type="match status" value="1"/>
</dbReference>
<reference evidence="9" key="1">
    <citation type="journal article" date="2019" name="Int. J. Syst. Evol. Microbiol.">
        <title>The Global Catalogue of Microorganisms (GCM) 10K type strain sequencing project: providing services to taxonomists for standard genome sequencing and annotation.</title>
        <authorList>
            <consortium name="The Broad Institute Genomics Platform"/>
            <consortium name="The Broad Institute Genome Sequencing Center for Infectious Disease"/>
            <person name="Wu L."/>
            <person name="Ma J."/>
        </authorList>
    </citation>
    <scope>NUCLEOTIDE SEQUENCE [LARGE SCALE GENOMIC DNA]</scope>
    <source>
        <strain evidence="9">KCTC 42255</strain>
    </source>
</reference>
<dbReference type="RefSeq" id="WP_379048064.1">
    <property type="nucleotide sequence ID" value="NZ_JBHULZ010000041.1"/>
</dbReference>
<dbReference type="SUPFAM" id="SSF50346">
    <property type="entry name" value="PRC-barrel domain"/>
    <property type="match status" value="1"/>
</dbReference>
<gene>
    <name evidence="5 8" type="primary">rimM</name>
    <name evidence="8" type="ORF">ACFSQ0_10705</name>
</gene>
<dbReference type="Gene3D" id="2.40.30.60">
    <property type="entry name" value="RimM"/>
    <property type="match status" value="1"/>
</dbReference>
<evidence type="ECO:0000256" key="3">
    <source>
        <dbReference type="ARBA" id="ARBA00022552"/>
    </source>
</evidence>
<dbReference type="NCBIfam" id="TIGR02273">
    <property type="entry name" value="16S_RimM"/>
    <property type="match status" value="1"/>
</dbReference>
<dbReference type="Gene3D" id="2.30.30.240">
    <property type="entry name" value="PRC-barrel domain"/>
    <property type="match status" value="1"/>
</dbReference>
<dbReference type="InterPro" id="IPR011033">
    <property type="entry name" value="PRC_barrel-like_sf"/>
</dbReference>
<dbReference type="EMBL" id="JBHULZ010000041">
    <property type="protein sequence ID" value="MFD2698464.1"/>
    <property type="molecule type" value="Genomic_DNA"/>
</dbReference>
<organism evidence="8 9">
    <name type="scientific">Mesonia sediminis</name>
    <dbReference type="NCBI Taxonomy" id="1703946"/>
    <lineage>
        <taxon>Bacteria</taxon>
        <taxon>Pseudomonadati</taxon>
        <taxon>Bacteroidota</taxon>
        <taxon>Flavobacteriia</taxon>
        <taxon>Flavobacteriales</taxon>
        <taxon>Flavobacteriaceae</taxon>
        <taxon>Mesonia</taxon>
    </lineage>
</organism>
<evidence type="ECO:0000256" key="5">
    <source>
        <dbReference type="HAMAP-Rule" id="MF_00014"/>
    </source>
</evidence>
<proteinExistence type="inferred from homology"/>
<accession>A0ABW5SGL5</accession>
<comment type="subcellular location">
    <subcellularLocation>
        <location evidence="5">Cytoplasm</location>
    </subcellularLocation>
</comment>
<evidence type="ECO:0000259" key="6">
    <source>
        <dbReference type="Pfam" id="PF01782"/>
    </source>
</evidence>
<keyword evidence="4 5" id="KW-0143">Chaperone</keyword>
<evidence type="ECO:0000313" key="8">
    <source>
        <dbReference type="EMBL" id="MFD2698464.1"/>
    </source>
</evidence>
<keyword evidence="2 5" id="KW-0690">Ribosome biogenesis</keyword>
<feature type="domain" description="RimM N-terminal" evidence="6">
    <location>
        <begin position="9"/>
        <end position="88"/>
    </location>
</feature>
<dbReference type="Proteomes" id="UP001597357">
    <property type="component" value="Unassembled WGS sequence"/>
</dbReference>
<comment type="similarity">
    <text evidence="5">Belongs to the RimM family.</text>
</comment>
<comment type="domain">
    <text evidence="5">The PRC barrel domain binds ribosomal protein uS19.</text>
</comment>
<evidence type="ECO:0000256" key="2">
    <source>
        <dbReference type="ARBA" id="ARBA00022517"/>
    </source>
</evidence>
<dbReference type="HAMAP" id="MF_00014">
    <property type="entry name" value="Ribosome_mat_RimM"/>
    <property type="match status" value="1"/>
</dbReference>
<dbReference type="SUPFAM" id="SSF50447">
    <property type="entry name" value="Translation proteins"/>
    <property type="match status" value="1"/>
</dbReference>
<dbReference type="InterPro" id="IPR011961">
    <property type="entry name" value="RimM"/>
</dbReference>